<evidence type="ECO:0000259" key="16">
    <source>
        <dbReference type="PROSITE" id="PS50089"/>
    </source>
</evidence>
<evidence type="ECO:0000256" key="11">
    <source>
        <dbReference type="ARBA" id="ARBA00022989"/>
    </source>
</evidence>
<dbReference type="PaxDb" id="3847-GLYMA06G12460.2"/>
<dbReference type="Gene3D" id="3.30.40.10">
    <property type="entry name" value="Zinc/RING finger domain, C3HC4 (zinc finger)"/>
    <property type="match status" value="1"/>
</dbReference>
<dbReference type="PANTHER" id="PTHR46913">
    <property type="entry name" value="RING-H2 FINGER PROTEIN ATL16"/>
    <property type="match status" value="1"/>
</dbReference>
<keyword evidence="19" id="KW-1185">Reference proteome</keyword>
<reference evidence="17 18" key="1">
    <citation type="journal article" date="2010" name="Nature">
        <title>Genome sequence of the palaeopolyploid soybean.</title>
        <authorList>
            <person name="Schmutz J."/>
            <person name="Cannon S.B."/>
            <person name="Schlueter J."/>
            <person name="Ma J."/>
            <person name="Mitros T."/>
            <person name="Nelson W."/>
            <person name="Hyten D.L."/>
            <person name="Song Q."/>
            <person name="Thelen J.J."/>
            <person name="Cheng J."/>
            <person name="Xu D."/>
            <person name="Hellsten U."/>
            <person name="May G.D."/>
            <person name="Yu Y."/>
            <person name="Sakurai T."/>
            <person name="Umezawa T."/>
            <person name="Bhattacharyya M.K."/>
            <person name="Sandhu D."/>
            <person name="Valliyodan B."/>
            <person name="Lindquist E."/>
            <person name="Peto M."/>
            <person name="Grant D."/>
            <person name="Shu S."/>
            <person name="Goodstein D."/>
            <person name="Barry K."/>
            <person name="Futrell-Griggs M."/>
            <person name="Abernathy B."/>
            <person name="Du J."/>
            <person name="Tian Z."/>
            <person name="Zhu L."/>
            <person name="Gill N."/>
            <person name="Joshi T."/>
            <person name="Libault M."/>
            <person name="Sethuraman A."/>
            <person name="Zhang X.-C."/>
            <person name="Shinozaki K."/>
            <person name="Nguyen H.T."/>
            <person name="Wing R.A."/>
            <person name="Cregan P."/>
            <person name="Specht J."/>
            <person name="Grimwood J."/>
            <person name="Rokhsar D."/>
            <person name="Stacey G."/>
            <person name="Shoemaker R.C."/>
            <person name="Jackson S.A."/>
        </authorList>
    </citation>
    <scope>NUCLEOTIDE SEQUENCE</scope>
    <source>
        <strain evidence="18">cv. Williams 82</strain>
        <tissue evidence="17">Callus</tissue>
    </source>
</reference>
<evidence type="ECO:0000313" key="18">
    <source>
        <dbReference type="EnsemblPlants" id="KRH53320"/>
    </source>
</evidence>
<dbReference type="PANTHER" id="PTHR46913:SF1">
    <property type="entry name" value="RING-H2 FINGER PROTEIN ATL16"/>
    <property type="match status" value="1"/>
</dbReference>
<organism evidence="17">
    <name type="scientific">Glycine max</name>
    <name type="common">Soybean</name>
    <name type="synonym">Glycine hispida</name>
    <dbReference type="NCBI Taxonomy" id="3847"/>
    <lineage>
        <taxon>Eukaryota</taxon>
        <taxon>Viridiplantae</taxon>
        <taxon>Streptophyta</taxon>
        <taxon>Embryophyta</taxon>
        <taxon>Tracheophyta</taxon>
        <taxon>Spermatophyta</taxon>
        <taxon>Magnoliopsida</taxon>
        <taxon>eudicotyledons</taxon>
        <taxon>Gunneridae</taxon>
        <taxon>Pentapetalae</taxon>
        <taxon>rosids</taxon>
        <taxon>fabids</taxon>
        <taxon>Fabales</taxon>
        <taxon>Fabaceae</taxon>
        <taxon>Papilionoideae</taxon>
        <taxon>50 kb inversion clade</taxon>
        <taxon>NPAAA clade</taxon>
        <taxon>indigoferoid/millettioid clade</taxon>
        <taxon>Phaseoleae</taxon>
        <taxon>Glycine</taxon>
        <taxon>Glycine subgen. Soja</taxon>
    </lineage>
</organism>
<dbReference type="InterPro" id="IPR013083">
    <property type="entry name" value="Znf_RING/FYVE/PHD"/>
</dbReference>
<evidence type="ECO:0000256" key="9">
    <source>
        <dbReference type="ARBA" id="ARBA00022786"/>
    </source>
</evidence>
<dbReference type="InterPro" id="IPR001841">
    <property type="entry name" value="Znf_RING"/>
</dbReference>
<evidence type="ECO:0000256" key="6">
    <source>
        <dbReference type="ARBA" id="ARBA00022692"/>
    </source>
</evidence>
<accession>A0A0R0JKU0</accession>
<dbReference type="EMBL" id="CM000839">
    <property type="protein sequence ID" value="KRH53320.1"/>
    <property type="molecule type" value="Genomic_DNA"/>
</dbReference>
<reference evidence="18" key="2">
    <citation type="submission" date="2018-02" db="UniProtKB">
        <authorList>
            <consortium name="EnsemblPlants"/>
        </authorList>
    </citation>
    <scope>IDENTIFICATION</scope>
    <source>
        <strain evidence="18">Williams 82</strain>
    </source>
</reference>
<dbReference type="InterPro" id="IPR044600">
    <property type="entry name" value="ATL1/ATL16-like"/>
</dbReference>
<evidence type="ECO:0000256" key="15">
    <source>
        <dbReference type="SAM" id="MobiDB-lite"/>
    </source>
</evidence>
<comment type="pathway">
    <text evidence="3">Protein modification; protein ubiquitination.</text>
</comment>
<comment type="similarity">
    <text evidence="13">Belongs to the RING-type zinc finger family. ATL subfamily.</text>
</comment>
<keyword evidence="5" id="KW-0808">Transferase</keyword>
<evidence type="ECO:0000256" key="1">
    <source>
        <dbReference type="ARBA" id="ARBA00000900"/>
    </source>
</evidence>
<reference evidence="17" key="3">
    <citation type="submission" date="2018-07" db="EMBL/GenBank/DDBJ databases">
        <title>WGS assembly of Glycine max.</title>
        <authorList>
            <person name="Schmutz J."/>
            <person name="Cannon S."/>
            <person name="Schlueter J."/>
            <person name="Ma J."/>
            <person name="Mitros T."/>
            <person name="Nelson W."/>
            <person name="Hyten D."/>
            <person name="Song Q."/>
            <person name="Thelen J."/>
            <person name="Cheng J."/>
            <person name="Xu D."/>
            <person name="Hellsten U."/>
            <person name="May G."/>
            <person name="Yu Y."/>
            <person name="Sakurai T."/>
            <person name="Umezawa T."/>
            <person name="Bhattacharyya M."/>
            <person name="Sandhu D."/>
            <person name="Valliyodan B."/>
            <person name="Lindquist E."/>
            <person name="Peto M."/>
            <person name="Grant D."/>
            <person name="Shu S."/>
            <person name="Goodstein D."/>
            <person name="Barry K."/>
            <person name="Futrell-Griggs M."/>
            <person name="Abernathy B."/>
            <person name="Du J."/>
            <person name="Tian Z."/>
            <person name="Zhu L."/>
            <person name="Gill N."/>
            <person name="Joshi T."/>
            <person name="Libault M."/>
            <person name="Sethuraman A."/>
            <person name="Zhang X."/>
            <person name="Shinozaki K."/>
            <person name="Nguyen H."/>
            <person name="Wing R."/>
            <person name="Cregan P."/>
            <person name="Specht J."/>
            <person name="Grimwood J."/>
            <person name="Rokhsar D."/>
            <person name="Stacey G."/>
            <person name="Shoemaker R."/>
            <person name="Jackson S."/>
        </authorList>
    </citation>
    <scope>NUCLEOTIDE SEQUENCE</scope>
    <source>
        <tissue evidence="17">Callus</tissue>
    </source>
</reference>
<dbReference type="EnsemblPlants" id="KRH53320">
    <property type="protein sequence ID" value="KRH53320"/>
    <property type="gene ID" value="GLYMA_06G118400"/>
</dbReference>
<keyword evidence="8 14" id="KW-0863">Zinc-finger</keyword>
<dbReference type="SMART" id="SM00184">
    <property type="entry name" value="RING"/>
    <property type="match status" value="1"/>
</dbReference>
<evidence type="ECO:0000256" key="7">
    <source>
        <dbReference type="ARBA" id="ARBA00022723"/>
    </source>
</evidence>
<dbReference type="GO" id="GO:0061630">
    <property type="term" value="F:ubiquitin protein ligase activity"/>
    <property type="evidence" value="ECO:0007669"/>
    <property type="project" value="UniProtKB-EC"/>
</dbReference>
<keyword evidence="9" id="KW-0833">Ubl conjugation pathway</keyword>
<keyword evidence="7" id="KW-0479">Metal-binding</keyword>
<dbReference type="AlphaFoldDB" id="A0A0R0JKU0"/>
<dbReference type="PROSITE" id="PS50089">
    <property type="entry name" value="ZF_RING_2"/>
    <property type="match status" value="1"/>
</dbReference>
<evidence type="ECO:0000313" key="19">
    <source>
        <dbReference type="Proteomes" id="UP000008827"/>
    </source>
</evidence>
<evidence type="ECO:0000256" key="4">
    <source>
        <dbReference type="ARBA" id="ARBA00012483"/>
    </source>
</evidence>
<dbReference type="Proteomes" id="UP000008827">
    <property type="component" value="Chromosome 6"/>
</dbReference>
<evidence type="ECO:0000256" key="13">
    <source>
        <dbReference type="ARBA" id="ARBA00024209"/>
    </source>
</evidence>
<keyword evidence="11" id="KW-1133">Transmembrane helix</keyword>
<keyword evidence="12" id="KW-0472">Membrane</keyword>
<keyword evidence="10" id="KW-0862">Zinc</keyword>
<dbReference type="GO" id="GO:0016020">
    <property type="term" value="C:membrane"/>
    <property type="evidence" value="ECO:0007669"/>
    <property type="project" value="UniProtKB-SubCell"/>
</dbReference>
<evidence type="ECO:0000256" key="14">
    <source>
        <dbReference type="PROSITE-ProRule" id="PRU00175"/>
    </source>
</evidence>
<evidence type="ECO:0000256" key="3">
    <source>
        <dbReference type="ARBA" id="ARBA00004906"/>
    </source>
</evidence>
<evidence type="ECO:0000256" key="10">
    <source>
        <dbReference type="ARBA" id="ARBA00022833"/>
    </source>
</evidence>
<evidence type="ECO:0000256" key="2">
    <source>
        <dbReference type="ARBA" id="ARBA00004167"/>
    </source>
</evidence>
<dbReference type="Gramene" id="KRH53320">
    <property type="protein sequence ID" value="KRH53320"/>
    <property type="gene ID" value="GLYMA_06G118400"/>
</dbReference>
<gene>
    <name evidence="17" type="ORF">GLYMA_06G118400</name>
</gene>
<protein>
    <recommendedName>
        <fullName evidence="4">RING-type E3 ubiquitin transferase</fullName>
        <ecNumber evidence="4">2.3.2.27</ecNumber>
    </recommendedName>
</protein>
<evidence type="ECO:0000313" key="17">
    <source>
        <dbReference type="EMBL" id="KRH53320.1"/>
    </source>
</evidence>
<dbReference type="GO" id="GO:0008270">
    <property type="term" value="F:zinc ion binding"/>
    <property type="evidence" value="ECO:0007669"/>
    <property type="project" value="UniProtKB-KW"/>
</dbReference>
<dbReference type="GO" id="GO:0016567">
    <property type="term" value="P:protein ubiquitination"/>
    <property type="evidence" value="ECO:0007669"/>
    <property type="project" value="InterPro"/>
</dbReference>
<comment type="subcellular location">
    <subcellularLocation>
        <location evidence="2">Membrane</location>
        <topology evidence="2">Single-pass membrane protein</topology>
    </subcellularLocation>
</comment>
<dbReference type="EC" id="2.3.2.27" evidence="4"/>
<feature type="region of interest" description="Disordered" evidence="15">
    <location>
        <begin position="14"/>
        <end position="34"/>
    </location>
</feature>
<comment type="catalytic activity">
    <reaction evidence="1">
        <text>S-ubiquitinyl-[E2 ubiquitin-conjugating enzyme]-L-cysteine + [acceptor protein]-L-lysine = [E2 ubiquitin-conjugating enzyme]-L-cysteine + N(6)-ubiquitinyl-[acceptor protein]-L-lysine.</text>
        <dbReference type="EC" id="2.3.2.27"/>
    </reaction>
</comment>
<sequence>MHLSITWSFLQSRKAPKTTTATGPKEEDAVELDTWTQDSDQEVINKCPDFVYSTVKENVAVECAVCLSEFEECDMVKIQPKCEHIFQQHCIDVWSSSHINCPICQR</sequence>
<evidence type="ECO:0000256" key="8">
    <source>
        <dbReference type="ARBA" id="ARBA00022771"/>
    </source>
</evidence>
<proteinExistence type="inferred from homology"/>
<feature type="domain" description="RING-type" evidence="16">
    <location>
        <begin position="63"/>
        <end position="105"/>
    </location>
</feature>
<keyword evidence="6" id="KW-0812">Transmembrane</keyword>
<dbReference type="Pfam" id="PF13639">
    <property type="entry name" value="zf-RING_2"/>
    <property type="match status" value="1"/>
</dbReference>
<dbReference type="SMR" id="A0A0R0JKU0"/>
<evidence type="ECO:0000256" key="12">
    <source>
        <dbReference type="ARBA" id="ARBA00023136"/>
    </source>
</evidence>
<evidence type="ECO:0000256" key="5">
    <source>
        <dbReference type="ARBA" id="ARBA00022679"/>
    </source>
</evidence>
<dbReference type="InParanoid" id="A0A0R0JKU0"/>
<dbReference type="SUPFAM" id="SSF57850">
    <property type="entry name" value="RING/U-box"/>
    <property type="match status" value="1"/>
</dbReference>
<name>A0A0R0JKU0_SOYBN</name>